<dbReference type="InterPro" id="IPR007921">
    <property type="entry name" value="CHAP_dom"/>
</dbReference>
<evidence type="ECO:0000313" key="4">
    <source>
        <dbReference type="Proteomes" id="UP000542210"/>
    </source>
</evidence>
<feature type="domain" description="Peptidase C51" evidence="2">
    <location>
        <begin position="107"/>
        <end position="235"/>
    </location>
</feature>
<accession>A0A7W7GCX2</accession>
<dbReference type="Pfam" id="PF05257">
    <property type="entry name" value="CHAP"/>
    <property type="match status" value="1"/>
</dbReference>
<dbReference type="PROSITE" id="PS50911">
    <property type="entry name" value="CHAP"/>
    <property type="match status" value="1"/>
</dbReference>
<sequence length="238" mass="24935">MSDNFDKFVHRLQDAPKNHLKSFALAGLVAAQLVTGAAFAANADTGPGGSGVAKVAGAEAARLAEGLSAPSGARHVSAQQLLTLAESQVGISENAYGGGTKFHRWYMESPRARETVARDGGAISAYANAPWCDMFVSWVGDQLGMQDTMGSDAYTVAHAKWFAQQGRFGETPRPGAVAFFAWNGTKSVDAIEHVGFVIKDNGDGTIKTVEGNTGNGKVEVRTRTTGSVAGYGYPNYAA</sequence>
<gene>
    <name evidence="3" type="ORF">BJ982_005879</name>
</gene>
<keyword evidence="4" id="KW-1185">Reference proteome</keyword>
<reference evidence="3 4" key="1">
    <citation type="submission" date="2020-08" db="EMBL/GenBank/DDBJ databases">
        <title>Sequencing the genomes of 1000 actinobacteria strains.</title>
        <authorList>
            <person name="Klenk H.-P."/>
        </authorList>
    </citation>
    <scope>NUCLEOTIDE SEQUENCE [LARGE SCALE GENOMIC DNA]</scope>
    <source>
        <strain evidence="3 4">DSM 45784</strain>
    </source>
</reference>
<evidence type="ECO:0000256" key="1">
    <source>
        <dbReference type="SAM" id="SignalP"/>
    </source>
</evidence>
<name>A0A7W7GCX2_9ACTN</name>
<evidence type="ECO:0000259" key="2">
    <source>
        <dbReference type="PROSITE" id="PS50911"/>
    </source>
</evidence>
<evidence type="ECO:0000313" key="3">
    <source>
        <dbReference type="EMBL" id="MBB4704335.1"/>
    </source>
</evidence>
<dbReference type="RefSeq" id="WP_184885317.1">
    <property type="nucleotide sequence ID" value="NZ_BOOV01000011.1"/>
</dbReference>
<feature type="chain" id="PRO_5030987675" description="Peptidase C51 domain-containing protein" evidence="1">
    <location>
        <begin position="41"/>
        <end position="238"/>
    </location>
</feature>
<comment type="caution">
    <text evidence="3">The sequence shown here is derived from an EMBL/GenBank/DDBJ whole genome shotgun (WGS) entry which is preliminary data.</text>
</comment>
<organism evidence="3 4">
    <name type="scientific">Sphaerisporangium siamense</name>
    <dbReference type="NCBI Taxonomy" id="795645"/>
    <lineage>
        <taxon>Bacteria</taxon>
        <taxon>Bacillati</taxon>
        <taxon>Actinomycetota</taxon>
        <taxon>Actinomycetes</taxon>
        <taxon>Streptosporangiales</taxon>
        <taxon>Streptosporangiaceae</taxon>
        <taxon>Sphaerisporangium</taxon>
    </lineage>
</organism>
<dbReference type="EMBL" id="JACHND010000001">
    <property type="protein sequence ID" value="MBB4704335.1"/>
    <property type="molecule type" value="Genomic_DNA"/>
</dbReference>
<dbReference type="AlphaFoldDB" id="A0A7W7GCX2"/>
<protein>
    <recommendedName>
        <fullName evidence="2">Peptidase C51 domain-containing protein</fullName>
    </recommendedName>
</protein>
<dbReference type="Gene3D" id="3.90.1720.10">
    <property type="entry name" value="endopeptidase domain like (from Nostoc punctiforme)"/>
    <property type="match status" value="1"/>
</dbReference>
<dbReference type="Proteomes" id="UP000542210">
    <property type="component" value="Unassembled WGS sequence"/>
</dbReference>
<feature type="signal peptide" evidence="1">
    <location>
        <begin position="1"/>
        <end position="40"/>
    </location>
</feature>
<proteinExistence type="predicted"/>
<keyword evidence="1" id="KW-0732">Signal</keyword>